<proteinExistence type="predicted"/>
<evidence type="ECO:0000313" key="3">
    <source>
        <dbReference type="Proteomes" id="UP000595841"/>
    </source>
</evidence>
<protein>
    <submittedName>
        <fullName evidence="2">Uncharacterized protein</fullName>
    </submittedName>
</protein>
<evidence type="ECO:0000313" key="2">
    <source>
        <dbReference type="EMBL" id="QQZ58957.1"/>
    </source>
</evidence>
<evidence type="ECO:0000256" key="1">
    <source>
        <dbReference type="SAM" id="Phobius"/>
    </source>
</evidence>
<dbReference type="KEGG" id="pson:JI735_19715"/>
<dbReference type="AlphaFoldDB" id="A0A974P908"/>
<organism evidence="2 3">
    <name type="scientific">Paenibacillus sonchi</name>
    <dbReference type="NCBI Taxonomy" id="373687"/>
    <lineage>
        <taxon>Bacteria</taxon>
        <taxon>Bacillati</taxon>
        <taxon>Bacillota</taxon>
        <taxon>Bacilli</taxon>
        <taxon>Bacillales</taxon>
        <taxon>Paenibacillaceae</taxon>
        <taxon>Paenibacillus</taxon>
        <taxon>Paenibacillus sonchi group</taxon>
    </lineage>
</organism>
<accession>A0A974P908</accession>
<feature type="transmembrane region" description="Helical" evidence="1">
    <location>
        <begin position="12"/>
        <end position="42"/>
    </location>
</feature>
<keyword evidence="1" id="KW-0812">Transmembrane</keyword>
<keyword evidence="1" id="KW-1133">Transmembrane helix</keyword>
<keyword evidence="1" id="KW-0472">Membrane</keyword>
<name>A0A974P908_9BACL</name>
<dbReference type="Proteomes" id="UP000595841">
    <property type="component" value="Chromosome"/>
</dbReference>
<dbReference type="EMBL" id="CP068595">
    <property type="protein sequence ID" value="QQZ58957.1"/>
    <property type="molecule type" value="Genomic_DNA"/>
</dbReference>
<reference evidence="2 3" key="1">
    <citation type="submission" date="2021-01" db="EMBL/GenBank/DDBJ databases">
        <title>Whole genome sequence of Paenibacillus sonchi LMG 24727 for comparative genomics.</title>
        <authorList>
            <person name="Lee G."/>
            <person name="Kim M.-J."/>
            <person name="Lim K."/>
            <person name="Shin J.-H."/>
        </authorList>
    </citation>
    <scope>NUCLEOTIDE SEQUENCE [LARGE SCALE GENOMIC DNA]</scope>
    <source>
        <strain evidence="2 3">LMG 24727</strain>
    </source>
</reference>
<keyword evidence="3" id="KW-1185">Reference proteome</keyword>
<dbReference type="RefSeq" id="WP_202676344.1">
    <property type="nucleotide sequence ID" value="NZ_CP068595.1"/>
</dbReference>
<gene>
    <name evidence="2" type="ORF">JI735_19715</name>
</gene>
<sequence length="169" mass="19159">MSDTGRERREIGGILLALGEALSAIGSVLSGIAGAAGVLFTLEVRKEQKTLKETMAKFYIEKVKVRIERIMGALEKNFSNIGEINIVVHRTPRDFNNIGRDGIENSIGVNEERIIEKITDVYNNYLHECWLNPEDTSEWLTPTSVRDIENINEKSKKCYEVINELYNNL</sequence>